<keyword evidence="4" id="KW-0408">Iron</keyword>
<dbReference type="InterPro" id="IPR012675">
    <property type="entry name" value="Beta-grasp_dom_sf"/>
</dbReference>
<dbReference type="Proteomes" id="UP001348149">
    <property type="component" value="Unassembled WGS sequence"/>
</dbReference>
<keyword evidence="9" id="KW-1185">Reference proteome</keyword>
<keyword evidence="5" id="KW-0411">Iron-sulfur</keyword>
<reference evidence="8 9" key="1">
    <citation type="submission" date="2024-01" db="EMBL/GenBank/DDBJ databases">
        <title>Mesobacterium rodlantinim sp. nov., isolated from shallow sea hydrothermal systems off Kueishantao Island.</title>
        <authorList>
            <person name="Su Z."/>
            <person name="Tang K."/>
        </authorList>
    </citation>
    <scope>NUCLEOTIDE SEQUENCE [LARGE SCALE GENOMIC DNA]</scope>
    <source>
        <strain evidence="8 9">TK19101</strain>
    </source>
</reference>
<dbReference type="InterPro" id="IPR001041">
    <property type="entry name" value="2Fe-2S_ferredoxin-type"/>
</dbReference>
<dbReference type="Pfam" id="PF00111">
    <property type="entry name" value="Fer2"/>
    <property type="match status" value="1"/>
</dbReference>
<name>A0ABU6HJ74_9RHOB</name>
<accession>A0ABU6HJ74</accession>
<dbReference type="PANTHER" id="PTHR23426">
    <property type="entry name" value="FERREDOXIN/ADRENODOXIN"/>
    <property type="match status" value="1"/>
</dbReference>
<dbReference type="Gene3D" id="3.10.20.30">
    <property type="match status" value="1"/>
</dbReference>
<evidence type="ECO:0000313" key="8">
    <source>
        <dbReference type="EMBL" id="MEC3862432.1"/>
    </source>
</evidence>
<dbReference type="InterPro" id="IPR001055">
    <property type="entry name" value="Adrenodoxin-like"/>
</dbReference>
<evidence type="ECO:0000256" key="2">
    <source>
        <dbReference type="ARBA" id="ARBA00022714"/>
    </source>
</evidence>
<evidence type="ECO:0000256" key="1">
    <source>
        <dbReference type="ARBA" id="ARBA00010914"/>
    </source>
</evidence>
<proteinExistence type="inferred from homology"/>
<evidence type="ECO:0000256" key="6">
    <source>
        <dbReference type="ARBA" id="ARBA00034078"/>
    </source>
</evidence>
<dbReference type="PANTHER" id="PTHR23426:SF65">
    <property type="entry name" value="FERREDOXIN-2, MITOCHONDRIAL"/>
    <property type="match status" value="1"/>
</dbReference>
<dbReference type="CDD" id="cd00207">
    <property type="entry name" value="fer2"/>
    <property type="match status" value="1"/>
</dbReference>
<keyword evidence="2" id="KW-0001">2Fe-2S</keyword>
<comment type="caution">
    <text evidence="8">The sequence shown here is derived from an EMBL/GenBank/DDBJ whole genome shotgun (WGS) entry which is preliminary data.</text>
</comment>
<dbReference type="InterPro" id="IPR036010">
    <property type="entry name" value="2Fe-2S_ferredoxin-like_sf"/>
</dbReference>
<evidence type="ECO:0000256" key="5">
    <source>
        <dbReference type="ARBA" id="ARBA00023014"/>
    </source>
</evidence>
<comment type="cofactor">
    <cofactor evidence="6">
        <name>[2Fe-2S] cluster</name>
        <dbReference type="ChEBI" id="CHEBI:190135"/>
    </cofactor>
</comment>
<gene>
    <name evidence="8" type="ORF">VK792_14160</name>
</gene>
<dbReference type="RefSeq" id="WP_326298263.1">
    <property type="nucleotide sequence ID" value="NZ_JAYLLH010000022.1"/>
</dbReference>
<dbReference type="SUPFAM" id="SSF54292">
    <property type="entry name" value="2Fe-2S ferredoxin-like"/>
    <property type="match status" value="1"/>
</dbReference>
<dbReference type="InterPro" id="IPR018298">
    <property type="entry name" value="Adrenodoxin_Fe-S_BS"/>
</dbReference>
<evidence type="ECO:0000259" key="7">
    <source>
        <dbReference type="PROSITE" id="PS51085"/>
    </source>
</evidence>
<sequence length="107" mass="11510">MIKLSFVTSDGQEITTTARAGISLMEAARAANIPGILAECGGACSCSTCHVYVDRDWIGKLPGKAEDEADLLDFAFEPDEETSRLSCQVTLTPELDGMRVMVPERQG</sequence>
<organism evidence="8 9">
    <name type="scientific">Mesobacterium hydrothermale</name>
    <dbReference type="NCBI Taxonomy" id="3111907"/>
    <lineage>
        <taxon>Bacteria</taxon>
        <taxon>Pseudomonadati</taxon>
        <taxon>Pseudomonadota</taxon>
        <taxon>Alphaproteobacteria</taxon>
        <taxon>Rhodobacterales</taxon>
        <taxon>Roseobacteraceae</taxon>
        <taxon>Mesobacterium</taxon>
    </lineage>
</organism>
<keyword evidence="3" id="KW-0479">Metal-binding</keyword>
<feature type="domain" description="2Fe-2S ferredoxin-type" evidence="7">
    <location>
        <begin position="2"/>
        <end position="106"/>
    </location>
</feature>
<evidence type="ECO:0000256" key="4">
    <source>
        <dbReference type="ARBA" id="ARBA00023004"/>
    </source>
</evidence>
<dbReference type="PROSITE" id="PS51085">
    <property type="entry name" value="2FE2S_FER_2"/>
    <property type="match status" value="1"/>
</dbReference>
<comment type="similarity">
    <text evidence="1">Belongs to the adrenodoxin/putidaredoxin family.</text>
</comment>
<dbReference type="PRINTS" id="PR00355">
    <property type="entry name" value="ADRENODOXIN"/>
</dbReference>
<dbReference type="EMBL" id="JAYLLH010000022">
    <property type="protein sequence ID" value="MEC3862432.1"/>
    <property type="molecule type" value="Genomic_DNA"/>
</dbReference>
<protein>
    <submittedName>
        <fullName evidence="8">2Fe-2S iron-sulfur cluster-binding protein</fullName>
    </submittedName>
</protein>
<evidence type="ECO:0000256" key="3">
    <source>
        <dbReference type="ARBA" id="ARBA00022723"/>
    </source>
</evidence>
<evidence type="ECO:0000313" key="9">
    <source>
        <dbReference type="Proteomes" id="UP001348149"/>
    </source>
</evidence>
<dbReference type="PROSITE" id="PS00814">
    <property type="entry name" value="ADX"/>
    <property type="match status" value="1"/>
</dbReference>